<dbReference type="Gene3D" id="1.10.357.10">
    <property type="entry name" value="Tetracycline Repressor, domain 2"/>
    <property type="match status" value="1"/>
</dbReference>
<name>A0ABW4KJD7_9BACI</name>
<gene>
    <name evidence="4" type="ORF">ACFSCZ_05875</name>
</gene>
<feature type="DNA-binding region" description="H-T-H motif" evidence="2">
    <location>
        <begin position="34"/>
        <end position="53"/>
    </location>
</feature>
<dbReference type="PROSITE" id="PS50977">
    <property type="entry name" value="HTH_TETR_2"/>
    <property type="match status" value="1"/>
</dbReference>
<evidence type="ECO:0000256" key="2">
    <source>
        <dbReference type="PROSITE-ProRule" id="PRU00335"/>
    </source>
</evidence>
<dbReference type="InterPro" id="IPR001647">
    <property type="entry name" value="HTH_TetR"/>
</dbReference>
<evidence type="ECO:0000313" key="5">
    <source>
        <dbReference type="Proteomes" id="UP001597301"/>
    </source>
</evidence>
<dbReference type="SUPFAM" id="SSF46689">
    <property type="entry name" value="Homeodomain-like"/>
    <property type="match status" value="1"/>
</dbReference>
<accession>A0ABW4KJD7</accession>
<protein>
    <submittedName>
        <fullName evidence="4">TetR/AcrR family transcriptional regulator</fullName>
    </submittedName>
</protein>
<evidence type="ECO:0000259" key="3">
    <source>
        <dbReference type="PROSITE" id="PS50977"/>
    </source>
</evidence>
<dbReference type="Pfam" id="PF00440">
    <property type="entry name" value="TetR_N"/>
    <property type="match status" value="1"/>
</dbReference>
<reference evidence="5" key="1">
    <citation type="journal article" date="2019" name="Int. J. Syst. Evol. Microbiol.">
        <title>The Global Catalogue of Microorganisms (GCM) 10K type strain sequencing project: providing services to taxonomists for standard genome sequencing and annotation.</title>
        <authorList>
            <consortium name="The Broad Institute Genomics Platform"/>
            <consortium name="The Broad Institute Genome Sequencing Center for Infectious Disease"/>
            <person name="Wu L."/>
            <person name="Ma J."/>
        </authorList>
    </citation>
    <scope>NUCLEOTIDE SEQUENCE [LARGE SCALE GENOMIC DNA]</scope>
    <source>
        <strain evidence="5">CGMCC 1.12295</strain>
    </source>
</reference>
<feature type="domain" description="HTH tetR-type" evidence="3">
    <location>
        <begin position="11"/>
        <end position="71"/>
    </location>
</feature>
<comment type="caution">
    <text evidence="4">The sequence shown here is derived from an EMBL/GenBank/DDBJ whole genome shotgun (WGS) entry which is preliminary data.</text>
</comment>
<dbReference type="Pfam" id="PF17924">
    <property type="entry name" value="TetR_C_19"/>
    <property type="match status" value="1"/>
</dbReference>
<dbReference type="InterPro" id="IPR009057">
    <property type="entry name" value="Homeodomain-like_sf"/>
</dbReference>
<organism evidence="4 5">
    <name type="scientific">Siminovitchia sediminis</name>
    <dbReference type="NCBI Taxonomy" id="1274353"/>
    <lineage>
        <taxon>Bacteria</taxon>
        <taxon>Bacillati</taxon>
        <taxon>Bacillota</taxon>
        <taxon>Bacilli</taxon>
        <taxon>Bacillales</taxon>
        <taxon>Bacillaceae</taxon>
        <taxon>Siminovitchia</taxon>
    </lineage>
</organism>
<evidence type="ECO:0000313" key="4">
    <source>
        <dbReference type="EMBL" id="MFD1706285.1"/>
    </source>
</evidence>
<proteinExistence type="predicted"/>
<evidence type="ECO:0000256" key="1">
    <source>
        <dbReference type="ARBA" id="ARBA00023125"/>
    </source>
</evidence>
<keyword evidence="5" id="KW-1185">Reference proteome</keyword>
<dbReference type="RefSeq" id="WP_380772873.1">
    <property type="nucleotide sequence ID" value="NZ_JBHUEO010000011.1"/>
</dbReference>
<dbReference type="EMBL" id="JBHUEO010000011">
    <property type="protein sequence ID" value="MFD1706285.1"/>
    <property type="molecule type" value="Genomic_DNA"/>
</dbReference>
<dbReference type="Proteomes" id="UP001597301">
    <property type="component" value="Unassembled WGS sequence"/>
</dbReference>
<sequence>MPKATFYNLPDEKKMTLIGALKTEFSRVPLFEASISNIVKEAGIPRGSFYQYFEDKEDAFFFLLNNLAEQEKNHFLSLLQTHDGDLFKTVIEFFERLLDEKEHFHFIKNALLHMTQQVERCFSQIITDNNQHSESFKKTVSLIDKTHLNISCEKDLLHVLNIITSIMFRNLAEAYAHSVSRQESLNHFKTELRLIQKGLVR</sequence>
<keyword evidence="1 2" id="KW-0238">DNA-binding</keyword>